<dbReference type="AlphaFoldDB" id="A0A9W6P4I7"/>
<evidence type="ECO:0000313" key="2">
    <source>
        <dbReference type="EMBL" id="GLU46962.1"/>
    </source>
</evidence>
<evidence type="ECO:0000313" key="3">
    <source>
        <dbReference type="Proteomes" id="UP001165092"/>
    </source>
</evidence>
<dbReference type="EMBL" id="BSQG01000001">
    <property type="protein sequence ID" value="GLU46962.1"/>
    <property type="molecule type" value="Genomic_DNA"/>
</dbReference>
<name>A0A9W6P4I7_9ACTN</name>
<proteinExistence type="predicted"/>
<evidence type="ECO:0000259" key="1">
    <source>
        <dbReference type="Pfam" id="PF01872"/>
    </source>
</evidence>
<dbReference type="Proteomes" id="UP001165092">
    <property type="component" value="Unassembled WGS sequence"/>
</dbReference>
<feature type="domain" description="Bacterial bifunctional deaminase-reductase C-terminal" evidence="1">
    <location>
        <begin position="2"/>
        <end position="61"/>
    </location>
</feature>
<dbReference type="InterPro" id="IPR024072">
    <property type="entry name" value="DHFR-like_dom_sf"/>
</dbReference>
<comment type="caution">
    <text evidence="2">The sequence shown here is derived from an EMBL/GenBank/DDBJ whole genome shotgun (WGS) entry which is preliminary data.</text>
</comment>
<dbReference type="GO" id="GO:0008703">
    <property type="term" value="F:5-amino-6-(5-phosphoribosylamino)uracil reductase activity"/>
    <property type="evidence" value="ECO:0007669"/>
    <property type="project" value="InterPro"/>
</dbReference>
<keyword evidence="3" id="KW-1185">Reference proteome</keyword>
<sequence length="80" mass="8521">MNGSGELARTLIARGHGLIDVYRLWSYPVVLGRGRRLFQEGAVPAALHLVATTATGTGVVVTTYRPAGEVRSGSFVPGRR</sequence>
<reference evidence="2" key="1">
    <citation type="submission" date="2023-02" db="EMBL/GenBank/DDBJ databases">
        <title>Nocardiopsis ansamitocini NBRC 112285.</title>
        <authorList>
            <person name="Ichikawa N."/>
            <person name="Sato H."/>
            <person name="Tonouchi N."/>
        </authorList>
    </citation>
    <scope>NUCLEOTIDE SEQUENCE</scope>
    <source>
        <strain evidence="2">NBRC 112285</strain>
    </source>
</reference>
<accession>A0A9W6P4I7</accession>
<dbReference type="InterPro" id="IPR002734">
    <property type="entry name" value="RibDG_C"/>
</dbReference>
<dbReference type="RefSeq" id="WP_285757797.1">
    <property type="nucleotide sequence ID" value="NZ_BSQG01000001.1"/>
</dbReference>
<dbReference type="SUPFAM" id="SSF53597">
    <property type="entry name" value="Dihydrofolate reductase-like"/>
    <property type="match status" value="1"/>
</dbReference>
<dbReference type="GO" id="GO:0009231">
    <property type="term" value="P:riboflavin biosynthetic process"/>
    <property type="evidence" value="ECO:0007669"/>
    <property type="project" value="InterPro"/>
</dbReference>
<dbReference type="Gene3D" id="3.40.430.10">
    <property type="entry name" value="Dihydrofolate Reductase, subunit A"/>
    <property type="match status" value="1"/>
</dbReference>
<gene>
    <name evidence="2" type="ORF">Nans01_13130</name>
</gene>
<protein>
    <recommendedName>
        <fullName evidence="1">Bacterial bifunctional deaminase-reductase C-terminal domain-containing protein</fullName>
    </recommendedName>
</protein>
<organism evidence="2 3">
    <name type="scientific">Nocardiopsis ansamitocini</name>
    <dbReference type="NCBI Taxonomy" id="1670832"/>
    <lineage>
        <taxon>Bacteria</taxon>
        <taxon>Bacillati</taxon>
        <taxon>Actinomycetota</taxon>
        <taxon>Actinomycetes</taxon>
        <taxon>Streptosporangiales</taxon>
        <taxon>Nocardiopsidaceae</taxon>
        <taxon>Nocardiopsis</taxon>
    </lineage>
</organism>
<dbReference type="Pfam" id="PF01872">
    <property type="entry name" value="RibD_C"/>
    <property type="match status" value="1"/>
</dbReference>